<dbReference type="Proteomes" id="UP000302163">
    <property type="component" value="Chromosome"/>
</dbReference>
<dbReference type="KEGG" id="izh:FEM41_04510"/>
<dbReference type="InterPro" id="IPR024311">
    <property type="entry name" value="Lipocalin-like"/>
</dbReference>
<accession>A0A4P8YEC5</accession>
<keyword evidence="3" id="KW-1185">Reference proteome</keyword>
<dbReference type="OrthoDB" id="118834at2"/>
<name>A0A4P8YEC5_9ENTR</name>
<evidence type="ECO:0000313" key="3">
    <source>
        <dbReference type="Proteomes" id="UP000302163"/>
    </source>
</evidence>
<evidence type="ECO:0000313" key="2">
    <source>
        <dbReference type="EMBL" id="QCT18965.1"/>
    </source>
</evidence>
<dbReference type="Pfam" id="PF13924">
    <property type="entry name" value="Lipocalin_5"/>
    <property type="match status" value="1"/>
</dbReference>
<reference evidence="2 3" key="1">
    <citation type="submission" date="2019-05" db="EMBL/GenBank/DDBJ databases">
        <title>Complete genome sequence of Izhakiella calystegiae KSNA2, an endophyte isolated from beach morning glory (Calystegia soldanella).</title>
        <authorList>
            <person name="Jiang L."/>
            <person name="Jeong J.C."/>
            <person name="Kim C.Y."/>
            <person name="Kim D.H."/>
            <person name="Kim S.W."/>
            <person name="Lee j."/>
        </authorList>
    </citation>
    <scope>NUCLEOTIDE SEQUENCE [LARGE SCALE GENOMIC DNA]</scope>
    <source>
        <strain evidence="2 3">KSNA2</strain>
    </source>
</reference>
<evidence type="ECO:0000259" key="1">
    <source>
        <dbReference type="Pfam" id="PF13924"/>
    </source>
</evidence>
<dbReference type="RefSeq" id="WP_138094854.1">
    <property type="nucleotide sequence ID" value="NZ_CP040428.1"/>
</dbReference>
<gene>
    <name evidence="2" type="ORF">FEM41_04510</name>
</gene>
<proteinExistence type="predicted"/>
<dbReference type="AlphaFoldDB" id="A0A4P8YEC5"/>
<organism evidence="2 3">
    <name type="scientific">Jejubacter calystegiae</name>
    <dbReference type="NCBI Taxonomy" id="2579935"/>
    <lineage>
        <taxon>Bacteria</taxon>
        <taxon>Pseudomonadati</taxon>
        <taxon>Pseudomonadota</taxon>
        <taxon>Gammaproteobacteria</taxon>
        <taxon>Enterobacterales</taxon>
        <taxon>Enterobacteriaceae</taxon>
        <taxon>Jejubacter</taxon>
    </lineage>
</organism>
<feature type="domain" description="Lipocalin-like" evidence="1">
    <location>
        <begin position="11"/>
        <end position="148"/>
    </location>
</feature>
<sequence>MTMTLKEKLTGAWQLVSYVEKPLDGSPDVYPMGDAPMGLILYTPDGYMSAQLMKPNRTPFASGDWFSASPQEFTEEGSTYIAYSGRFYTDEAQQTLSHSMFVSLYPNWTGQTQQRAFLFEGALLKLSSPTPILSGGKEVIPYLTWKRAEPNAT</sequence>
<dbReference type="EMBL" id="CP040428">
    <property type="protein sequence ID" value="QCT18965.1"/>
    <property type="molecule type" value="Genomic_DNA"/>
</dbReference>
<protein>
    <submittedName>
        <fullName evidence="2">Lipocalin-like domain-containing protein</fullName>
    </submittedName>
</protein>